<feature type="region of interest" description="Disordered" evidence="3">
    <location>
        <begin position="1"/>
        <end position="25"/>
    </location>
</feature>
<dbReference type="Gene3D" id="1.10.10.1320">
    <property type="entry name" value="Anti-sigma factor, zinc-finger domain"/>
    <property type="match status" value="1"/>
</dbReference>
<gene>
    <name evidence="5" type="ORF">HNQ79_003779</name>
</gene>
<keyword evidence="1" id="KW-0805">Transcription regulation</keyword>
<evidence type="ECO:0000256" key="1">
    <source>
        <dbReference type="ARBA" id="ARBA00023015"/>
    </source>
</evidence>
<accession>A0A7X0LRS9</accession>
<dbReference type="Proteomes" id="UP000540423">
    <property type="component" value="Unassembled WGS sequence"/>
</dbReference>
<name>A0A7X0LRS9_9ACTN</name>
<keyword evidence="6" id="KW-1185">Reference proteome</keyword>
<evidence type="ECO:0000256" key="4">
    <source>
        <dbReference type="SAM" id="Phobius"/>
    </source>
</evidence>
<keyword evidence="4" id="KW-0472">Membrane</keyword>
<comment type="caution">
    <text evidence="5">The sequence shown here is derived from an EMBL/GenBank/DDBJ whole genome shotgun (WGS) entry which is preliminary data.</text>
</comment>
<keyword evidence="4" id="KW-0812">Transmembrane</keyword>
<sequence>MTSTTGTTQHPDVAEISDLTEGVLPQNRTEDVRRHLDGCALCADVRASLDEIRSMLGTLPGPPRMPSDVAGRIDAALAAEALLASTAPDAATPVDVSRETSAAPAASAPPRADRPGQARAATGPGRPTSRKPRRRALWGAVLGTATVGLGVLLVQSLSTPSGTGAKDSASSATLSRQFSGAPLKEHVETLLASAAPESNNPLSKDKNAPSLDSQENPNSPKAMLGVPSCIQKGTGRTDAPLGFESGSYEGKPAYLLVLPHASKPTLVHAYVVDASCIGAEPTGRGNLLLSDTYPRR</sequence>
<feature type="region of interest" description="Disordered" evidence="3">
    <location>
        <begin position="90"/>
        <end position="135"/>
    </location>
</feature>
<dbReference type="EMBL" id="JACHEM010000009">
    <property type="protein sequence ID" value="MBB6437296.1"/>
    <property type="molecule type" value="Genomic_DNA"/>
</dbReference>
<protein>
    <recommendedName>
        <fullName evidence="7">Zinc-finger domain-containing protein</fullName>
    </recommendedName>
</protein>
<evidence type="ECO:0000256" key="2">
    <source>
        <dbReference type="ARBA" id="ARBA00023163"/>
    </source>
</evidence>
<evidence type="ECO:0000313" key="6">
    <source>
        <dbReference type="Proteomes" id="UP000540423"/>
    </source>
</evidence>
<evidence type="ECO:0000256" key="3">
    <source>
        <dbReference type="SAM" id="MobiDB-lite"/>
    </source>
</evidence>
<dbReference type="InterPro" id="IPR041916">
    <property type="entry name" value="Anti_sigma_zinc_sf"/>
</dbReference>
<dbReference type="AlphaFoldDB" id="A0A7X0LRS9"/>
<feature type="transmembrane region" description="Helical" evidence="4">
    <location>
        <begin position="136"/>
        <end position="154"/>
    </location>
</feature>
<evidence type="ECO:0000313" key="5">
    <source>
        <dbReference type="EMBL" id="MBB6437296.1"/>
    </source>
</evidence>
<evidence type="ECO:0008006" key="7">
    <source>
        <dbReference type="Google" id="ProtNLM"/>
    </source>
</evidence>
<feature type="compositionally biased region" description="Polar residues" evidence="3">
    <location>
        <begin position="1"/>
        <end position="10"/>
    </location>
</feature>
<feature type="region of interest" description="Disordered" evidence="3">
    <location>
        <begin position="193"/>
        <end position="226"/>
    </location>
</feature>
<feature type="compositionally biased region" description="Polar residues" evidence="3">
    <location>
        <begin position="210"/>
        <end position="219"/>
    </location>
</feature>
<organism evidence="5 6">
    <name type="scientific">Streptomyces candidus</name>
    <dbReference type="NCBI Taxonomy" id="67283"/>
    <lineage>
        <taxon>Bacteria</taxon>
        <taxon>Bacillati</taxon>
        <taxon>Actinomycetota</taxon>
        <taxon>Actinomycetes</taxon>
        <taxon>Kitasatosporales</taxon>
        <taxon>Streptomycetaceae</taxon>
        <taxon>Streptomyces</taxon>
    </lineage>
</organism>
<feature type="compositionally biased region" description="Low complexity" evidence="3">
    <location>
        <begin position="101"/>
        <end position="110"/>
    </location>
</feature>
<keyword evidence="4" id="KW-1133">Transmembrane helix</keyword>
<reference evidence="5 6" key="1">
    <citation type="submission" date="2020-08" db="EMBL/GenBank/DDBJ databases">
        <title>Genomic Encyclopedia of Type Strains, Phase IV (KMG-IV): sequencing the most valuable type-strain genomes for metagenomic binning, comparative biology and taxonomic classification.</title>
        <authorList>
            <person name="Goeker M."/>
        </authorList>
    </citation>
    <scope>NUCLEOTIDE SEQUENCE [LARGE SCALE GENOMIC DNA]</scope>
    <source>
        <strain evidence="5 6">DSM 40141</strain>
    </source>
</reference>
<keyword evidence="2" id="KW-0804">Transcription</keyword>
<proteinExistence type="predicted"/>
<dbReference type="RefSeq" id="WP_185032496.1">
    <property type="nucleotide sequence ID" value="NZ_JACHEM010000009.1"/>
</dbReference>